<reference evidence="2 3" key="1">
    <citation type="journal article" date="2023" name="Limnol Oceanogr Lett">
        <title>Environmental adaptations by the intertidal Antarctic cyanobacterium Halotia branconii CENA392 as revealed using long-read genome sequencing.</title>
        <authorList>
            <person name="Dextro R.B."/>
            <person name="Delbaje E."/>
            <person name="Freitas P.N.N."/>
            <person name="Geraldes V."/>
            <person name="Pinto E."/>
            <person name="Long P.F."/>
            <person name="Fiore M.F."/>
        </authorList>
    </citation>
    <scope>NUCLEOTIDE SEQUENCE [LARGE SCALE GENOMIC DNA]</scope>
    <source>
        <strain evidence="2 3">CENA392</strain>
    </source>
</reference>
<name>A0AAJ6P9I6_9CYAN</name>
<dbReference type="InterPro" id="IPR011335">
    <property type="entry name" value="Restrct_endonuc-II-like"/>
</dbReference>
<dbReference type="AlphaFoldDB" id="A0AAJ6P9I6"/>
<evidence type="ECO:0000313" key="2">
    <source>
        <dbReference type="EMBL" id="WGV25711.1"/>
    </source>
</evidence>
<protein>
    <submittedName>
        <fullName evidence="2">Uma2 family endonuclease</fullName>
    </submittedName>
</protein>
<dbReference type="EMBL" id="CP124543">
    <property type="protein sequence ID" value="WGV25711.1"/>
    <property type="molecule type" value="Genomic_DNA"/>
</dbReference>
<dbReference type="Pfam" id="PF05685">
    <property type="entry name" value="Uma2"/>
    <property type="match status" value="1"/>
</dbReference>
<dbReference type="KEGG" id="hbq:QI031_28995"/>
<keyword evidence="3" id="KW-1185">Reference proteome</keyword>
<sequence length="199" mass="22933">MSIPVLEQPTEEKLVTVRGISWEQFKIIEAQLESNREVRLTYLAGVMEIMSPVGDKHEYVKTTLGYLLEAYMKELGIRFYGRGGFTIEEPGYASGTPDESYCIGSNKETPDIVIEIIVTSGTINRKELYKPKKVPEVWFWKSNSIKIFRLTEQGEYCEVDRSGFFSDLDPTLLLHYIAMPDQYDAVQEFIQVVRNELNR</sequence>
<evidence type="ECO:0000313" key="3">
    <source>
        <dbReference type="Proteomes" id="UP001223520"/>
    </source>
</evidence>
<gene>
    <name evidence="2" type="ORF">QI031_28995</name>
</gene>
<dbReference type="Gene3D" id="3.90.1570.10">
    <property type="entry name" value="tt1808, chain A"/>
    <property type="match status" value="1"/>
</dbReference>
<keyword evidence="2" id="KW-0255">Endonuclease</keyword>
<accession>A0AAJ6P9I6</accession>
<organism evidence="2 3">
    <name type="scientific">Halotia branconii CENA392</name>
    <dbReference type="NCBI Taxonomy" id="1539056"/>
    <lineage>
        <taxon>Bacteria</taxon>
        <taxon>Bacillati</taxon>
        <taxon>Cyanobacteriota</taxon>
        <taxon>Cyanophyceae</taxon>
        <taxon>Nostocales</taxon>
        <taxon>Nodulariaceae</taxon>
        <taxon>Halotia</taxon>
    </lineage>
</organism>
<keyword evidence="2" id="KW-0540">Nuclease</keyword>
<dbReference type="Proteomes" id="UP001223520">
    <property type="component" value="Chromosome"/>
</dbReference>
<dbReference type="SUPFAM" id="SSF52980">
    <property type="entry name" value="Restriction endonuclease-like"/>
    <property type="match status" value="1"/>
</dbReference>
<dbReference type="PANTHER" id="PTHR47152">
    <property type="entry name" value="SLR2084 PROTEIN-RELATED"/>
    <property type="match status" value="1"/>
</dbReference>
<feature type="domain" description="Putative restriction endonuclease" evidence="1">
    <location>
        <begin position="22"/>
        <end position="170"/>
    </location>
</feature>
<dbReference type="InterPro" id="IPR012296">
    <property type="entry name" value="Nuclease_put_TT1808"/>
</dbReference>
<keyword evidence="2" id="KW-0378">Hydrolase</keyword>
<dbReference type="RefSeq" id="WP_281482998.1">
    <property type="nucleotide sequence ID" value="NZ_CP124543.1"/>
</dbReference>
<dbReference type="GO" id="GO:0004519">
    <property type="term" value="F:endonuclease activity"/>
    <property type="evidence" value="ECO:0007669"/>
    <property type="project" value="UniProtKB-KW"/>
</dbReference>
<evidence type="ECO:0000259" key="1">
    <source>
        <dbReference type="Pfam" id="PF05685"/>
    </source>
</evidence>
<dbReference type="InterPro" id="IPR008538">
    <property type="entry name" value="Uma2"/>
</dbReference>
<dbReference type="PANTHER" id="PTHR47152:SF3">
    <property type="entry name" value="SLR1613 PROTEIN"/>
    <property type="match status" value="1"/>
</dbReference>
<proteinExistence type="predicted"/>
<dbReference type="CDD" id="cd06260">
    <property type="entry name" value="DUF820-like"/>
    <property type="match status" value="1"/>
</dbReference>